<comment type="caution">
    <text evidence="7">The sequence shown here is derived from an EMBL/GenBank/DDBJ whole genome shotgun (WGS) entry which is preliminary data.</text>
</comment>
<comment type="catalytic activity">
    <reaction evidence="6">
        <text>L-lysyl-[protein] + 3 S-adenosyl-L-methionine = N(6),N(6),N(6)-trimethyl-L-lysyl-[protein] + 3 S-adenosyl-L-homocysteine + 3 H(+)</text>
        <dbReference type="Rhea" id="RHEA:54192"/>
        <dbReference type="Rhea" id="RHEA-COMP:9752"/>
        <dbReference type="Rhea" id="RHEA-COMP:13826"/>
        <dbReference type="ChEBI" id="CHEBI:15378"/>
        <dbReference type="ChEBI" id="CHEBI:29969"/>
        <dbReference type="ChEBI" id="CHEBI:57856"/>
        <dbReference type="ChEBI" id="CHEBI:59789"/>
        <dbReference type="ChEBI" id="CHEBI:61961"/>
    </reaction>
</comment>
<keyword evidence="4 6" id="KW-0808">Transferase</keyword>
<organism evidence="7 8">
    <name type="scientific">Spongiibacter pelagi</name>
    <dbReference type="NCBI Taxonomy" id="2760804"/>
    <lineage>
        <taxon>Bacteria</taxon>
        <taxon>Pseudomonadati</taxon>
        <taxon>Pseudomonadota</taxon>
        <taxon>Gammaproteobacteria</taxon>
        <taxon>Cellvibrionales</taxon>
        <taxon>Spongiibacteraceae</taxon>
        <taxon>Spongiibacter</taxon>
    </lineage>
</organism>
<feature type="binding site" evidence="6">
    <location>
        <position position="144"/>
    </location>
    <ligand>
        <name>S-adenosyl-L-methionine</name>
        <dbReference type="ChEBI" id="CHEBI:59789"/>
    </ligand>
</feature>
<dbReference type="GO" id="GO:0032259">
    <property type="term" value="P:methylation"/>
    <property type="evidence" value="ECO:0007669"/>
    <property type="project" value="UniProtKB-KW"/>
</dbReference>
<comment type="function">
    <text evidence="6">Methylates ribosomal protein L11.</text>
</comment>
<sequence>MSWIQLRLSANRESASALEDALMEIGAAAVTMEDGADQPVFEPGVGERPVWDSTRVTGLFSADADTDALLVALAASYTAPLPPLKVEILEDRDWIREWMDSYQPIQCGERLWICPSWREPTDANAVNLMLDPGLAFGTGTHPTTFLCLQWLDQQDLTGKTVIDYGCGSGILGIAALLLGAEKMIAVDNDPQALIATRDNAQRNNIAPERVECFLPTQIPENLSGDAVVANILAGPLLELAPQLAGYLAPATPICLSGILHTQGDLLSERYSEWFTDIDRAQREEWLRITGQRKAG</sequence>
<comment type="similarity">
    <text evidence="1 6">Belongs to the methyltransferase superfamily. PrmA family.</text>
</comment>
<gene>
    <name evidence="6 7" type="primary">prmA</name>
    <name evidence="7" type="ORF">IB286_06430</name>
</gene>
<dbReference type="PIRSF" id="PIRSF000401">
    <property type="entry name" value="RPL11_MTase"/>
    <property type="match status" value="1"/>
</dbReference>
<dbReference type="HAMAP" id="MF_00735">
    <property type="entry name" value="Methyltr_PrmA"/>
    <property type="match status" value="1"/>
</dbReference>
<dbReference type="EMBL" id="JACXLD010000003">
    <property type="protein sequence ID" value="MBD2858643.1"/>
    <property type="molecule type" value="Genomic_DNA"/>
</dbReference>
<proteinExistence type="inferred from homology"/>
<dbReference type="Gene3D" id="3.40.50.150">
    <property type="entry name" value="Vaccinia Virus protein VP39"/>
    <property type="match status" value="1"/>
</dbReference>
<feature type="binding site" evidence="6">
    <location>
        <position position="165"/>
    </location>
    <ligand>
        <name>S-adenosyl-L-methionine</name>
        <dbReference type="ChEBI" id="CHEBI:59789"/>
    </ligand>
</feature>
<evidence type="ECO:0000313" key="8">
    <source>
        <dbReference type="Proteomes" id="UP000610558"/>
    </source>
</evidence>
<evidence type="ECO:0000256" key="6">
    <source>
        <dbReference type="HAMAP-Rule" id="MF_00735"/>
    </source>
</evidence>
<evidence type="ECO:0000313" key="7">
    <source>
        <dbReference type="EMBL" id="MBD2858643.1"/>
    </source>
</evidence>
<accession>A0A927BZU9</accession>
<dbReference type="AlphaFoldDB" id="A0A927BZU9"/>
<keyword evidence="2 6" id="KW-0963">Cytoplasm</keyword>
<dbReference type="Proteomes" id="UP000610558">
    <property type="component" value="Unassembled WGS sequence"/>
</dbReference>
<protein>
    <recommendedName>
        <fullName evidence="6">Ribosomal protein L11 methyltransferase</fullName>
        <shortName evidence="6">L11 Mtase</shortName>
        <ecNumber evidence="6">2.1.1.-</ecNumber>
    </recommendedName>
</protein>
<dbReference type="InterPro" id="IPR029063">
    <property type="entry name" value="SAM-dependent_MTases_sf"/>
</dbReference>
<dbReference type="InterPro" id="IPR050078">
    <property type="entry name" value="Ribosomal_L11_MeTrfase_PrmA"/>
</dbReference>
<keyword evidence="7" id="KW-0689">Ribosomal protein</keyword>
<dbReference type="GO" id="GO:0005829">
    <property type="term" value="C:cytosol"/>
    <property type="evidence" value="ECO:0007669"/>
    <property type="project" value="TreeGrafter"/>
</dbReference>
<keyword evidence="3 6" id="KW-0489">Methyltransferase</keyword>
<dbReference type="InterPro" id="IPR004498">
    <property type="entry name" value="Ribosomal_PrmA_MeTrfase"/>
</dbReference>
<evidence type="ECO:0000256" key="4">
    <source>
        <dbReference type="ARBA" id="ARBA00022679"/>
    </source>
</evidence>
<dbReference type="RefSeq" id="WP_190763717.1">
    <property type="nucleotide sequence ID" value="NZ_JACXLD010000003.1"/>
</dbReference>
<dbReference type="GO" id="GO:0005840">
    <property type="term" value="C:ribosome"/>
    <property type="evidence" value="ECO:0007669"/>
    <property type="project" value="UniProtKB-KW"/>
</dbReference>
<feature type="binding site" evidence="6">
    <location>
        <position position="187"/>
    </location>
    <ligand>
        <name>S-adenosyl-L-methionine</name>
        <dbReference type="ChEBI" id="CHEBI:59789"/>
    </ligand>
</feature>
<evidence type="ECO:0000256" key="2">
    <source>
        <dbReference type="ARBA" id="ARBA00022490"/>
    </source>
</evidence>
<keyword evidence="5 6" id="KW-0949">S-adenosyl-L-methionine</keyword>
<dbReference type="GO" id="GO:0016279">
    <property type="term" value="F:protein-lysine N-methyltransferase activity"/>
    <property type="evidence" value="ECO:0007669"/>
    <property type="project" value="TreeGrafter"/>
</dbReference>
<keyword evidence="8" id="KW-1185">Reference proteome</keyword>
<comment type="subcellular location">
    <subcellularLocation>
        <location evidence="6">Cytoplasm</location>
    </subcellularLocation>
</comment>
<evidence type="ECO:0000256" key="5">
    <source>
        <dbReference type="ARBA" id="ARBA00022691"/>
    </source>
</evidence>
<dbReference type="EC" id="2.1.1.-" evidence="6"/>
<dbReference type="SUPFAM" id="SSF53335">
    <property type="entry name" value="S-adenosyl-L-methionine-dependent methyltransferases"/>
    <property type="match status" value="1"/>
</dbReference>
<dbReference type="Pfam" id="PF06325">
    <property type="entry name" value="PrmA"/>
    <property type="match status" value="1"/>
</dbReference>
<reference evidence="7" key="1">
    <citation type="submission" date="2020-09" db="EMBL/GenBank/DDBJ databases">
        <authorList>
            <person name="Yoon J.-W."/>
        </authorList>
    </citation>
    <scope>NUCLEOTIDE SEQUENCE</scope>
    <source>
        <strain evidence="7">KMU-158</strain>
    </source>
</reference>
<feature type="binding site" evidence="6">
    <location>
        <position position="230"/>
    </location>
    <ligand>
        <name>S-adenosyl-L-methionine</name>
        <dbReference type="ChEBI" id="CHEBI:59789"/>
    </ligand>
</feature>
<dbReference type="PANTHER" id="PTHR43648:SF1">
    <property type="entry name" value="ELECTRON TRANSFER FLAVOPROTEIN BETA SUBUNIT LYSINE METHYLTRANSFERASE"/>
    <property type="match status" value="1"/>
</dbReference>
<evidence type="ECO:0000256" key="1">
    <source>
        <dbReference type="ARBA" id="ARBA00009741"/>
    </source>
</evidence>
<dbReference type="NCBIfam" id="TIGR00406">
    <property type="entry name" value="prmA"/>
    <property type="match status" value="1"/>
</dbReference>
<name>A0A927BZU9_9GAMM</name>
<dbReference type="CDD" id="cd02440">
    <property type="entry name" value="AdoMet_MTases"/>
    <property type="match status" value="1"/>
</dbReference>
<evidence type="ECO:0000256" key="3">
    <source>
        <dbReference type="ARBA" id="ARBA00022603"/>
    </source>
</evidence>
<keyword evidence="7" id="KW-0687">Ribonucleoprotein</keyword>
<dbReference type="PANTHER" id="PTHR43648">
    <property type="entry name" value="ELECTRON TRANSFER FLAVOPROTEIN BETA SUBUNIT LYSINE METHYLTRANSFERASE"/>
    <property type="match status" value="1"/>
</dbReference>